<dbReference type="PROSITE" id="PS50059">
    <property type="entry name" value="FKBP_PPIASE"/>
    <property type="match status" value="1"/>
</dbReference>
<evidence type="ECO:0000259" key="7">
    <source>
        <dbReference type="PROSITE" id="PS50059"/>
    </source>
</evidence>
<protein>
    <recommendedName>
        <fullName evidence="2 5">peptidylprolyl isomerase</fullName>
        <ecNumber evidence="2 5">5.2.1.8</ecNumber>
    </recommendedName>
</protein>
<keyword evidence="3 5" id="KW-0697">Rotamase</keyword>
<name>A0A427YQK5_9TREE</name>
<evidence type="ECO:0000256" key="3">
    <source>
        <dbReference type="ARBA" id="ARBA00023110"/>
    </source>
</evidence>
<gene>
    <name evidence="8" type="primary">FPR2</name>
    <name evidence="8" type="ORF">EHS25_007715</name>
</gene>
<keyword evidence="6" id="KW-0732">Signal</keyword>
<dbReference type="GO" id="GO:0005783">
    <property type="term" value="C:endoplasmic reticulum"/>
    <property type="evidence" value="ECO:0007669"/>
    <property type="project" value="TreeGrafter"/>
</dbReference>
<proteinExistence type="predicted"/>
<keyword evidence="9" id="KW-1185">Reference proteome</keyword>
<keyword evidence="4 5" id="KW-0413">Isomerase</keyword>
<dbReference type="EC" id="5.2.1.8" evidence="2 5"/>
<accession>A0A427YQK5</accession>
<dbReference type="InterPro" id="IPR001179">
    <property type="entry name" value="PPIase_FKBP_dom"/>
</dbReference>
<dbReference type="EMBL" id="RSCD01000004">
    <property type="protein sequence ID" value="RSH93359.1"/>
    <property type="molecule type" value="Genomic_DNA"/>
</dbReference>
<comment type="caution">
    <text evidence="8">The sequence shown here is derived from an EMBL/GenBank/DDBJ whole genome shotgun (WGS) entry which is preliminary data.</text>
</comment>
<evidence type="ECO:0000256" key="5">
    <source>
        <dbReference type="PROSITE-ProRule" id="PRU00277"/>
    </source>
</evidence>
<reference evidence="8 9" key="1">
    <citation type="submission" date="2018-11" db="EMBL/GenBank/DDBJ databases">
        <title>Genome sequence of Saitozyma podzolica DSM 27192.</title>
        <authorList>
            <person name="Aliyu H."/>
            <person name="Gorte O."/>
            <person name="Ochsenreither K."/>
        </authorList>
    </citation>
    <scope>NUCLEOTIDE SEQUENCE [LARGE SCALE GENOMIC DNA]</scope>
    <source>
        <strain evidence="8 9">DSM 27192</strain>
    </source>
</reference>
<organism evidence="8 9">
    <name type="scientific">Saitozyma podzolica</name>
    <dbReference type="NCBI Taxonomy" id="1890683"/>
    <lineage>
        <taxon>Eukaryota</taxon>
        <taxon>Fungi</taxon>
        <taxon>Dikarya</taxon>
        <taxon>Basidiomycota</taxon>
        <taxon>Agaricomycotina</taxon>
        <taxon>Tremellomycetes</taxon>
        <taxon>Tremellales</taxon>
        <taxon>Trimorphomycetaceae</taxon>
        <taxon>Saitozyma</taxon>
    </lineage>
</organism>
<dbReference type="OrthoDB" id="1902587at2759"/>
<feature type="domain" description="PPIase FKBP-type" evidence="7">
    <location>
        <begin position="52"/>
        <end position="141"/>
    </location>
</feature>
<feature type="chain" id="PRO_5019558611" description="peptidylprolyl isomerase" evidence="6">
    <location>
        <begin position="26"/>
        <end position="148"/>
    </location>
</feature>
<dbReference type="Pfam" id="PF00254">
    <property type="entry name" value="FKBP_C"/>
    <property type="match status" value="1"/>
</dbReference>
<dbReference type="STRING" id="1890683.A0A427YQK5"/>
<dbReference type="Proteomes" id="UP000279259">
    <property type="component" value="Unassembled WGS sequence"/>
</dbReference>
<evidence type="ECO:0000313" key="8">
    <source>
        <dbReference type="EMBL" id="RSH93359.1"/>
    </source>
</evidence>
<evidence type="ECO:0000256" key="1">
    <source>
        <dbReference type="ARBA" id="ARBA00000971"/>
    </source>
</evidence>
<dbReference type="Gene3D" id="3.10.50.40">
    <property type="match status" value="1"/>
</dbReference>
<evidence type="ECO:0000256" key="4">
    <source>
        <dbReference type="ARBA" id="ARBA00023235"/>
    </source>
</evidence>
<evidence type="ECO:0000256" key="2">
    <source>
        <dbReference type="ARBA" id="ARBA00013194"/>
    </source>
</evidence>
<dbReference type="SUPFAM" id="SSF54534">
    <property type="entry name" value="FKBP-like"/>
    <property type="match status" value="1"/>
</dbReference>
<dbReference type="GO" id="GO:0003755">
    <property type="term" value="F:peptidyl-prolyl cis-trans isomerase activity"/>
    <property type="evidence" value="ECO:0007669"/>
    <property type="project" value="UniProtKB-KW"/>
</dbReference>
<evidence type="ECO:0000313" key="9">
    <source>
        <dbReference type="Proteomes" id="UP000279259"/>
    </source>
</evidence>
<dbReference type="InterPro" id="IPR046357">
    <property type="entry name" value="PPIase_dom_sf"/>
</dbReference>
<feature type="signal peptide" evidence="6">
    <location>
        <begin position="1"/>
        <end position="25"/>
    </location>
</feature>
<dbReference type="InterPro" id="IPR044609">
    <property type="entry name" value="FKBP2/11"/>
</dbReference>
<dbReference type="FunFam" id="3.10.50.40:FF:000006">
    <property type="entry name" value="Peptidyl-prolyl cis-trans isomerase"/>
    <property type="match status" value="1"/>
</dbReference>
<evidence type="ECO:0000256" key="6">
    <source>
        <dbReference type="SAM" id="SignalP"/>
    </source>
</evidence>
<comment type="catalytic activity">
    <reaction evidence="1 5">
        <text>[protein]-peptidylproline (omega=180) = [protein]-peptidylproline (omega=0)</text>
        <dbReference type="Rhea" id="RHEA:16237"/>
        <dbReference type="Rhea" id="RHEA-COMP:10747"/>
        <dbReference type="Rhea" id="RHEA-COMP:10748"/>
        <dbReference type="ChEBI" id="CHEBI:83833"/>
        <dbReference type="ChEBI" id="CHEBI:83834"/>
        <dbReference type="EC" id="5.2.1.8"/>
    </reaction>
</comment>
<dbReference type="PANTHER" id="PTHR45779:SF7">
    <property type="entry name" value="PEPTIDYLPROLYL ISOMERASE"/>
    <property type="match status" value="1"/>
</dbReference>
<sequence>MTPFSTLRTLLLALALGLGLTLVLAANSKAQAQLQVGVKYKPDECPLKSRKGDKLSMHYTGTLAKDGSKFDSSLDRNQPFEFTLGAGQVIKGWDQGLLDMCVSEKRKLTIPPELGYGVRGHPPVIPPESTLVFEVELLGIKNRRTDEL</sequence>
<dbReference type="AlphaFoldDB" id="A0A427YQK5"/>
<dbReference type="PANTHER" id="PTHR45779">
    <property type="entry name" value="PEPTIDYLPROLYL ISOMERASE"/>
    <property type="match status" value="1"/>
</dbReference>